<sequence>MKILKQLLTRLSPKCNILWTFKRYHGYYPNLEKPQSLDEKIQWLKLHVHPYDPIYTRCADKWAVRAYIEQKGMGHLLTPLIAVYDSADEIDFESLPKKFALKYNFGFGMNIICKDKATLDVSRVIKKLKKWDRRKSHLTHAEMHYKDIPHKILAEAYIEPDEGQESPVDYKIYCFNGMPYCCMLCFDRGSGQTKFRYIDRDFNRLHIEYGDEGELPADLDREMVSKMFDYADVLSQDFPLVRVDFYLSQDKIYFGELTFSPAGGHDRTRTPEADRMLGEKLTLPPSLRTR</sequence>
<dbReference type="Proteomes" id="UP000030125">
    <property type="component" value="Unassembled WGS sequence"/>
</dbReference>
<feature type="region of interest" description="Disordered" evidence="1">
    <location>
        <begin position="264"/>
        <end position="290"/>
    </location>
</feature>
<dbReference type="eggNOG" id="COG3307">
    <property type="taxonomic scope" value="Bacteria"/>
</dbReference>
<dbReference type="InterPro" id="IPR029465">
    <property type="entry name" value="ATPgrasp_TupA"/>
</dbReference>
<proteinExistence type="predicted"/>
<reference evidence="2 3" key="1">
    <citation type="submission" date="2014-08" db="EMBL/GenBank/DDBJ databases">
        <title>Porphyromonas cangingivalis strain:COT-109_OH1386 Genome sequencing.</title>
        <authorList>
            <person name="Wallis C."/>
            <person name="Deusch O."/>
            <person name="O'Flynn C."/>
            <person name="Davis I."/>
            <person name="Jospin G."/>
            <person name="Darling A.E."/>
            <person name="Coil D.A."/>
            <person name="Alexiev A."/>
            <person name="Horsfall A."/>
            <person name="Kirkwood N."/>
            <person name="Harris S."/>
            <person name="Eisen J.A."/>
        </authorList>
    </citation>
    <scope>NUCLEOTIDE SEQUENCE [LARGE SCALE GENOMIC DNA]</scope>
    <source>
        <strain evidence="3">COT-109 OH1386</strain>
    </source>
</reference>
<dbReference type="STRING" id="36874.HQ34_05145"/>
<feature type="compositionally biased region" description="Basic and acidic residues" evidence="1">
    <location>
        <begin position="264"/>
        <end position="278"/>
    </location>
</feature>
<comment type="caution">
    <text evidence="2">The sequence shown here is derived from an EMBL/GenBank/DDBJ whole genome shotgun (WGS) entry which is preliminary data.</text>
</comment>
<keyword evidence="3" id="KW-1185">Reference proteome</keyword>
<protein>
    <recommendedName>
        <fullName evidence="4">TupA-like ATPgrasp</fullName>
    </recommendedName>
</protein>
<evidence type="ECO:0000256" key="1">
    <source>
        <dbReference type="SAM" id="MobiDB-lite"/>
    </source>
</evidence>
<dbReference type="OrthoDB" id="9791827at2"/>
<evidence type="ECO:0008006" key="4">
    <source>
        <dbReference type="Google" id="ProtNLM"/>
    </source>
</evidence>
<organism evidence="2 3">
    <name type="scientific">Porphyromonas cangingivalis</name>
    <dbReference type="NCBI Taxonomy" id="36874"/>
    <lineage>
        <taxon>Bacteria</taxon>
        <taxon>Pseudomonadati</taxon>
        <taxon>Bacteroidota</taxon>
        <taxon>Bacteroidia</taxon>
        <taxon>Bacteroidales</taxon>
        <taxon>Porphyromonadaceae</taxon>
        <taxon>Porphyromonas</taxon>
    </lineage>
</organism>
<name>A0A0A2EU99_PORCN</name>
<dbReference type="RefSeq" id="WP_036850803.1">
    <property type="nucleotide sequence ID" value="NZ_JQJD01000010.1"/>
</dbReference>
<dbReference type="Pfam" id="PF14305">
    <property type="entry name" value="ATPgrasp_TupA"/>
    <property type="match status" value="1"/>
</dbReference>
<evidence type="ECO:0000313" key="3">
    <source>
        <dbReference type="Proteomes" id="UP000030125"/>
    </source>
</evidence>
<gene>
    <name evidence="2" type="ORF">HQ35_02765</name>
</gene>
<evidence type="ECO:0000313" key="2">
    <source>
        <dbReference type="EMBL" id="KGN82493.1"/>
    </source>
</evidence>
<dbReference type="AlphaFoldDB" id="A0A0A2EU99"/>
<accession>A0A0A2EU99</accession>
<dbReference type="EMBL" id="JQJD01000010">
    <property type="protein sequence ID" value="KGN82493.1"/>
    <property type="molecule type" value="Genomic_DNA"/>
</dbReference>